<dbReference type="PANTHER" id="PTHR35218">
    <property type="entry name" value="RNASE H DOMAIN-CONTAINING PROTEIN"/>
    <property type="match status" value="1"/>
</dbReference>
<reference evidence="2" key="1">
    <citation type="submission" date="2022-02" db="EMBL/GenBank/DDBJ databases">
        <authorList>
            <person name="Henning P.M."/>
            <person name="McCubbin A.G."/>
            <person name="Shore J.S."/>
        </authorList>
    </citation>
    <scope>NUCLEOTIDE SEQUENCE</scope>
    <source>
        <strain evidence="2">F60SS</strain>
        <tissue evidence="2">Leaves</tissue>
    </source>
</reference>
<dbReference type="EMBL" id="JAKUCV010007093">
    <property type="protein sequence ID" value="KAJ4824794.1"/>
    <property type="molecule type" value="Genomic_DNA"/>
</dbReference>
<evidence type="ECO:0000313" key="2">
    <source>
        <dbReference type="EMBL" id="KAJ4824794.1"/>
    </source>
</evidence>
<dbReference type="Proteomes" id="UP001141552">
    <property type="component" value="Unassembled WGS sequence"/>
</dbReference>
<comment type="caution">
    <text evidence="2">The sequence shown here is derived from an EMBL/GenBank/DDBJ whole genome shotgun (WGS) entry which is preliminary data.</text>
</comment>
<evidence type="ECO:0000259" key="1">
    <source>
        <dbReference type="Pfam" id="PF03372"/>
    </source>
</evidence>
<dbReference type="AlphaFoldDB" id="A0A9Q0F4J1"/>
<accession>A0A9Q0F4J1</accession>
<gene>
    <name evidence="2" type="ORF">Tsubulata_022781</name>
</gene>
<dbReference type="InterPro" id="IPR036691">
    <property type="entry name" value="Endo/exonu/phosph_ase_sf"/>
</dbReference>
<organism evidence="2 3">
    <name type="scientific">Turnera subulata</name>
    <dbReference type="NCBI Taxonomy" id="218843"/>
    <lineage>
        <taxon>Eukaryota</taxon>
        <taxon>Viridiplantae</taxon>
        <taxon>Streptophyta</taxon>
        <taxon>Embryophyta</taxon>
        <taxon>Tracheophyta</taxon>
        <taxon>Spermatophyta</taxon>
        <taxon>Magnoliopsida</taxon>
        <taxon>eudicotyledons</taxon>
        <taxon>Gunneridae</taxon>
        <taxon>Pentapetalae</taxon>
        <taxon>rosids</taxon>
        <taxon>fabids</taxon>
        <taxon>Malpighiales</taxon>
        <taxon>Passifloraceae</taxon>
        <taxon>Turnera</taxon>
    </lineage>
</organism>
<dbReference type="Pfam" id="PF03372">
    <property type="entry name" value="Exo_endo_phos"/>
    <property type="match status" value="1"/>
</dbReference>
<dbReference type="OrthoDB" id="786811at2759"/>
<sequence>MISILSWNIRGLGSTIKHSHLKELISQSEAKIVCLCETKKQGIDRNLCSRLWNTGGLEFRAVDAEGASGGLLMMWDDTFFHVSQVQSNRNWILVEGRFSAPSATFCVCFVYGASSVESRIEMWKELKGLKPSFKSPRLLIGDLNETINTEDRRSKKLNRRRVGALKSFMDALQLIEFPLIGRKFTWSRNHEASRINRAMAQPE</sequence>
<name>A0A9Q0F4J1_9ROSI</name>
<dbReference type="SUPFAM" id="SSF56219">
    <property type="entry name" value="DNase I-like"/>
    <property type="match status" value="1"/>
</dbReference>
<reference evidence="2" key="2">
    <citation type="journal article" date="2023" name="Plants (Basel)">
        <title>Annotation of the Turnera subulata (Passifloraceae) Draft Genome Reveals the S-Locus Evolved after the Divergence of Turneroideae from Passifloroideae in a Stepwise Manner.</title>
        <authorList>
            <person name="Henning P.M."/>
            <person name="Roalson E.H."/>
            <person name="Mir W."/>
            <person name="McCubbin A.G."/>
            <person name="Shore J.S."/>
        </authorList>
    </citation>
    <scope>NUCLEOTIDE SEQUENCE</scope>
    <source>
        <strain evidence="2">F60SS</strain>
    </source>
</reference>
<dbReference type="InterPro" id="IPR005135">
    <property type="entry name" value="Endo/exonuclease/phosphatase"/>
</dbReference>
<keyword evidence="3" id="KW-1185">Reference proteome</keyword>
<dbReference type="PANTHER" id="PTHR35218:SF9">
    <property type="entry name" value="ENDONUCLEASE_EXONUCLEASE_PHOSPHATASE DOMAIN-CONTAINING PROTEIN"/>
    <property type="match status" value="1"/>
</dbReference>
<feature type="domain" description="Endonuclease/exonuclease/phosphatase" evidence="1">
    <location>
        <begin position="5"/>
        <end position="171"/>
    </location>
</feature>
<dbReference type="Gene3D" id="3.60.10.10">
    <property type="entry name" value="Endonuclease/exonuclease/phosphatase"/>
    <property type="match status" value="1"/>
</dbReference>
<evidence type="ECO:0000313" key="3">
    <source>
        <dbReference type="Proteomes" id="UP001141552"/>
    </source>
</evidence>
<dbReference type="GO" id="GO:0003824">
    <property type="term" value="F:catalytic activity"/>
    <property type="evidence" value="ECO:0007669"/>
    <property type="project" value="InterPro"/>
</dbReference>
<protein>
    <recommendedName>
        <fullName evidence="1">Endonuclease/exonuclease/phosphatase domain-containing protein</fullName>
    </recommendedName>
</protein>
<proteinExistence type="predicted"/>